<evidence type="ECO:0000313" key="2">
    <source>
        <dbReference type="Proteomes" id="UP001470230"/>
    </source>
</evidence>
<evidence type="ECO:0000313" key="1">
    <source>
        <dbReference type="EMBL" id="KAK8866764.1"/>
    </source>
</evidence>
<proteinExistence type="predicted"/>
<dbReference type="EMBL" id="JAPFFF010000015">
    <property type="protein sequence ID" value="KAK8866764.1"/>
    <property type="molecule type" value="Genomic_DNA"/>
</dbReference>
<protein>
    <submittedName>
        <fullName evidence="1">Uncharacterized protein</fullName>
    </submittedName>
</protein>
<gene>
    <name evidence="1" type="ORF">M9Y10_009732</name>
</gene>
<accession>A0ABR2IPC8</accession>
<name>A0ABR2IPC8_9EUKA</name>
<sequence length="1027" mass="119033">MTINIYFPPSQQHAYLIVTRKGLPFSIQDHSLNEELNVEETTINNTYVFSIDLNTGYIYSSSVQNVDVFNSLDEAKNFLSETFDDPQIKLEEIGSFLIGYTIAENNINIRVVKEYEKVASIFNYHIYCIKSINLCCIPLLPAQQKLDITSTDTKGKMDNIYFSPSLNLASPFPYHFINELNIKNNNFCFNRNHLLNFVENKLLFACVFLIRGYIKSTDDNNLIYITKFTKVSCDGVSATPLNDPHKYECECELIIKKESPNVEYHCHAWKRGPELCLDKKNQKDFNEAKKYVSKEILSRLNIQKFFNYLLTPIENSNDVYIINNIKNEFHLDMFNNRCYHFVKETTQDKLEKFFNDYFPSSSESSFTTVLDKNGDITSIQNLICRFSSSMKVPFNESFSNIDIFTLSYLKKLFKVANFSDSILDDAFFESLFKNAHDILVSYCESKKSSTFSLFRFFMQKDSDVLNDDNIIHYSKKRFLLDPQHASYSYSMSSLGNTNFSIFYVFPEPFYICDLSFLVSPQNMQKQQTQNQTIITLLIRFSPNSKSSFQLQIPNVNKEINLTYDIEDIMENSLQYPYDPAYYVPTSAVTLDFTIKNGDINNFTIKDIQIGVKRNPTCNYKFVVPTETMLFPKNCVDFVNPSLKDLINLENARIENKFDYSIKNQEFSKNLCNPWFYDIKSQLYSKGNNDICPFCSTNNKKNFVKVKINKCFDPVLLVIDDESPDENCVHICPECSQNLQAFYSNIKQKMNNFVVVDNSYALSYSMEKWRNPLYFVLKPEKEFDLSPFGTFSNQNEQINECLHGGSSSLVKPDQFYDLHFFTMVNIRSIQIELSDSSKFDQIQVKVKFNQSGSDQELAKNVSDKVFKQEFSDQDNIHLLTFQFLTKDEKKPLIGINKIDIFGSLSSKPSKLPTFENPLAKEKVDTKFILPKKFFKQKLSANRIQVFNVNFEVLYGLYFKAPSKNQAKSVLVTIEDCFSLIIPSFPTDVVFYFPFLLAPSNVKKVYIMYLDCASQINPFEIGFNGQENK</sequence>
<reference evidence="1 2" key="1">
    <citation type="submission" date="2024-04" db="EMBL/GenBank/DDBJ databases">
        <title>Tritrichomonas musculus Genome.</title>
        <authorList>
            <person name="Alves-Ferreira E."/>
            <person name="Grigg M."/>
            <person name="Lorenzi H."/>
            <person name="Galac M."/>
        </authorList>
    </citation>
    <scope>NUCLEOTIDE SEQUENCE [LARGE SCALE GENOMIC DNA]</scope>
    <source>
        <strain evidence="1 2">EAF2021</strain>
    </source>
</reference>
<organism evidence="1 2">
    <name type="scientific">Tritrichomonas musculus</name>
    <dbReference type="NCBI Taxonomy" id="1915356"/>
    <lineage>
        <taxon>Eukaryota</taxon>
        <taxon>Metamonada</taxon>
        <taxon>Parabasalia</taxon>
        <taxon>Tritrichomonadida</taxon>
        <taxon>Tritrichomonadidae</taxon>
        <taxon>Tritrichomonas</taxon>
    </lineage>
</organism>
<keyword evidence="2" id="KW-1185">Reference proteome</keyword>
<dbReference type="Proteomes" id="UP001470230">
    <property type="component" value="Unassembled WGS sequence"/>
</dbReference>
<comment type="caution">
    <text evidence="1">The sequence shown here is derived from an EMBL/GenBank/DDBJ whole genome shotgun (WGS) entry which is preliminary data.</text>
</comment>